<dbReference type="RefSeq" id="XP_040704481.1">
    <property type="nucleotide sequence ID" value="XM_040844614.1"/>
</dbReference>
<dbReference type="GeneID" id="63760687"/>
<keyword evidence="5 6" id="KW-0408">Iron</keyword>
<evidence type="ECO:0000256" key="1">
    <source>
        <dbReference type="ARBA" id="ARBA00001971"/>
    </source>
</evidence>
<dbReference type="Proteomes" id="UP000184356">
    <property type="component" value="Unassembled WGS sequence"/>
</dbReference>
<organism evidence="8 9">
    <name type="scientific">Aspergillus sydowii CBS 593.65</name>
    <dbReference type="NCBI Taxonomy" id="1036612"/>
    <lineage>
        <taxon>Eukaryota</taxon>
        <taxon>Fungi</taxon>
        <taxon>Dikarya</taxon>
        <taxon>Ascomycota</taxon>
        <taxon>Pezizomycotina</taxon>
        <taxon>Eurotiomycetes</taxon>
        <taxon>Eurotiomycetidae</taxon>
        <taxon>Eurotiales</taxon>
        <taxon>Aspergillaceae</taxon>
        <taxon>Aspergillus</taxon>
        <taxon>Aspergillus subgen. Nidulantes</taxon>
    </lineage>
</organism>
<sequence>MGLQWCNSLAMKLRMHIVGSIAAFNLIYSVIYPVAGWYIWNPLKLRKFPAPSFLASISPIWLMRINAGEKRSYRVHEAHQKLGPIIRVGSATPTATRLRRRSSRILSTTGSPVTIIVQGRGTNLRAYNIPFSTGWRACIGRHIAIVELQILISTLVWRYDICLEREAQKLDVFNRFHANPGALPVRLTRLLE</sequence>
<keyword evidence="7" id="KW-0812">Transmembrane</keyword>
<dbReference type="InterPro" id="IPR050121">
    <property type="entry name" value="Cytochrome_P450_monoxygenase"/>
</dbReference>
<dbReference type="GO" id="GO:0016705">
    <property type="term" value="F:oxidoreductase activity, acting on paired donors, with incorporation or reduction of molecular oxygen"/>
    <property type="evidence" value="ECO:0007669"/>
    <property type="project" value="InterPro"/>
</dbReference>
<evidence type="ECO:0000256" key="6">
    <source>
        <dbReference type="RuleBase" id="RU000461"/>
    </source>
</evidence>
<keyword evidence="6" id="KW-0349">Heme</keyword>
<dbReference type="OrthoDB" id="2789670at2759"/>
<evidence type="ECO:0008006" key="10">
    <source>
        <dbReference type="Google" id="ProtNLM"/>
    </source>
</evidence>
<dbReference type="EMBL" id="KV878584">
    <property type="protein sequence ID" value="OJJ60675.1"/>
    <property type="molecule type" value="Genomic_DNA"/>
</dbReference>
<keyword evidence="7" id="KW-1133">Transmembrane helix</keyword>
<dbReference type="PANTHER" id="PTHR24305:SF166">
    <property type="entry name" value="CYTOCHROME P450 12A4, MITOCHONDRIAL-RELATED"/>
    <property type="match status" value="1"/>
</dbReference>
<gene>
    <name evidence="8" type="ORF">ASPSYDRAFT_29203</name>
</gene>
<comment type="similarity">
    <text evidence="2 6">Belongs to the cytochrome P450 family.</text>
</comment>
<keyword evidence="7" id="KW-0472">Membrane</keyword>
<name>A0A1L9TMM8_9EURO</name>
<evidence type="ECO:0000256" key="7">
    <source>
        <dbReference type="SAM" id="Phobius"/>
    </source>
</evidence>
<dbReference type="GO" id="GO:0004497">
    <property type="term" value="F:monooxygenase activity"/>
    <property type="evidence" value="ECO:0007669"/>
    <property type="project" value="UniProtKB-KW"/>
</dbReference>
<dbReference type="AlphaFoldDB" id="A0A1L9TMM8"/>
<dbReference type="GO" id="GO:0020037">
    <property type="term" value="F:heme binding"/>
    <property type="evidence" value="ECO:0007669"/>
    <property type="project" value="InterPro"/>
</dbReference>
<dbReference type="Gene3D" id="1.10.630.10">
    <property type="entry name" value="Cytochrome P450"/>
    <property type="match status" value="1"/>
</dbReference>
<dbReference type="PANTHER" id="PTHR24305">
    <property type="entry name" value="CYTOCHROME P450"/>
    <property type="match status" value="1"/>
</dbReference>
<keyword evidence="4 6" id="KW-0560">Oxidoreductase</keyword>
<evidence type="ECO:0000256" key="3">
    <source>
        <dbReference type="ARBA" id="ARBA00022723"/>
    </source>
</evidence>
<keyword evidence="3 6" id="KW-0479">Metal-binding</keyword>
<evidence type="ECO:0000313" key="8">
    <source>
        <dbReference type="EMBL" id="OJJ60675.1"/>
    </source>
</evidence>
<dbReference type="PROSITE" id="PS00086">
    <property type="entry name" value="CYTOCHROME_P450"/>
    <property type="match status" value="1"/>
</dbReference>
<reference evidence="9" key="1">
    <citation type="journal article" date="2017" name="Genome Biol.">
        <title>Comparative genomics reveals high biological diversity and specific adaptations in the industrially and medically important fungal genus Aspergillus.</title>
        <authorList>
            <person name="de Vries R.P."/>
            <person name="Riley R."/>
            <person name="Wiebenga A."/>
            <person name="Aguilar-Osorio G."/>
            <person name="Amillis S."/>
            <person name="Uchima C.A."/>
            <person name="Anderluh G."/>
            <person name="Asadollahi M."/>
            <person name="Askin M."/>
            <person name="Barry K."/>
            <person name="Battaglia E."/>
            <person name="Bayram O."/>
            <person name="Benocci T."/>
            <person name="Braus-Stromeyer S.A."/>
            <person name="Caldana C."/>
            <person name="Canovas D."/>
            <person name="Cerqueira G.C."/>
            <person name="Chen F."/>
            <person name="Chen W."/>
            <person name="Choi C."/>
            <person name="Clum A."/>
            <person name="Dos Santos R.A."/>
            <person name="Damasio A.R."/>
            <person name="Diallinas G."/>
            <person name="Emri T."/>
            <person name="Fekete E."/>
            <person name="Flipphi M."/>
            <person name="Freyberg S."/>
            <person name="Gallo A."/>
            <person name="Gournas C."/>
            <person name="Habgood R."/>
            <person name="Hainaut M."/>
            <person name="Harispe M.L."/>
            <person name="Henrissat B."/>
            <person name="Hilden K.S."/>
            <person name="Hope R."/>
            <person name="Hossain A."/>
            <person name="Karabika E."/>
            <person name="Karaffa L."/>
            <person name="Karanyi Z."/>
            <person name="Krasevec N."/>
            <person name="Kuo A."/>
            <person name="Kusch H."/>
            <person name="LaButti K."/>
            <person name="Lagendijk E.L."/>
            <person name="Lapidus A."/>
            <person name="Levasseur A."/>
            <person name="Lindquist E."/>
            <person name="Lipzen A."/>
            <person name="Logrieco A.F."/>
            <person name="MacCabe A."/>
            <person name="Maekelae M.R."/>
            <person name="Malavazi I."/>
            <person name="Melin P."/>
            <person name="Meyer V."/>
            <person name="Mielnichuk N."/>
            <person name="Miskei M."/>
            <person name="Molnar A.P."/>
            <person name="Mule G."/>
            <person name="Ngan C.Y."/>
            <person name="Orejas M."/>
            <person name="Orosz E."/>
            <person name="Ouedraogo J.P."/>
            <person name="Overkamp K.M."/>
            <person name="Park H.-S."/>
            <person name="Perrone G."/>
            <person name="Piumi F."/>
            <person name="Punt P.J."/>
            <person name="Ram A.F."/>
            <person name="Ramon A."/>
            <person name="Rauscher S."/>
            <person name="Record E."/>
            <person name="Riano-Pachon D.M."/>
            <person name="Robert V."/>
            <person name="Roehrig J."/>
            <person name="Ruller R."/>
            <person name="Salamov A."/>
            <person name="Salih N.S."/>
            <person name="Samson R.A."/>
            <person name="Sandor E."/>
            <person name="Sanguinetti M."/>
            <person name="Schuetze T."/>
            <person name="Sepcic K."/>
            <person name="Shelest E."/>
            <person name="Sherlock G."/>
            <person name="Sophianopoulou V."/>
            <person name="Squina F.M."/>
            <person name="Sun H."/>
            <person name="Susca A."/>
            <person name="Todd R.B."/>
            <person name="Tsang A."/>
            <person name="Unkles S.E."/>
            <person name="van de Wiele N."/>
            <person name="van Rossen-Uffink D."/>
            <person name="Oliveira J.V."/>
            <person name="Vesth T.C."/>
            <person name="Visser J."/>
            <person name="Yu J.-H."/>
            <person name="Zhou M."/>
            <person name="Andersen M.R."/>
            <person name="Archer D.B."/>
            <person name="Baker S.E."/>
            <person name="Benoit I."/>
            <person name="Brakhage A.A."/>
            <person name="Braus G.H."/>
            <person name="Fischer R."/>
            <person name="Frisvad J.C."/>
            <person name="Goldman G.H."/>
            <person name="Houbraken J."/>
            <person name="Oakley B."/>
            <person name="Pocsi I."/>
            <person name="Scazzocchio C."/>
            <person name="Seiboth B."/>
            <person name="vanKuyk P.A."/>
            <person name="Wortman J."/>
            <person name="Dyer P.S."/>
            <person name="Grigoriev I.V."/>
        </authorList>
    </citation>
    <scope>NUCLEOTIDE SEQUENCE [LARGE SCALE GENOMIC DNA]</scope>
    <source>
        <strain evidence="9">CBS 593.65</strain>
    </source>
</reference>
<evidence type="ECO:0000313" key="9">
    <source>
        <dbReference type="Proteomes" id="UP000184356"/>
    </source>
</evidence>
<protein>
    <recommendedName>
        <fullName evidence="10">Cytochrome P450</fullName>
    </recommendedName>
</protein>
<keyword evidence="6" id="KW-0503">Monooxygenase</keyword>
<feature type="transmembrane region" description="Helical" evidence="7">
    <location>
        <begin position="17"/>
        <end position="40"/>
    </location>
</feature>
<dbReference type="VEuPathDB" id="FungiDB:ASPSYDRAFT_29203"/>
<evidence type="ECO:0000256" key="5">
    <source>
        <dbReference type="ARBA" id="ARBA00023004"/>
    </source>
</evidence>
<dbReference type="GO" id="GO:0005506">
    <property type="term" value="F:iron ion binding"/>
    <property type="evidence" value="ECO:0007669"/>
    <property type="project" value="InterPro"/>
</dbReference>
<dbReference type="InterPro" id="IPR001128">
    <property type="entry name" value="Cyt_P450"/>
</dbReference>
<dbReference type="Pfam" id="PF00067">
    <property type="entry name" value="p450"/>
    <property type="match status" value="1"/>
</dbReference>
<dbReference type="STRING" id="1036612.A0A1L9TMM8"/>
<comment type="cofactor">
    <cofactor evidence="1">
        <name>heme</name>
        <dbReference type="ChEBI" id="CHEBI:30413"/>
    </cofactor>
</comment>
<proteinExistence type="inferred from homology"/>
<dbReference type="GO" id="GO:0044550">
    <property type="term" value="P:secondary metabolite biosynthetic process"/>
    <property type="evidence" value="ECO:0007669"/>
    <property type="project" value="UniProtKB-ARBA"/>
</dbReference>
<accession>A0A1L9TMM8</accession>
<dbReference type="InterPro" id="IPR017972">
    <property type="entry name" value="Cyt_P450_CS"/>
</dbReference>
<evidence type="ECO:0000256" key="2">
    <source>
        <dbReference type="ARBA" id="ARBA00010617"/>
    </source>
</evidence>
<dbReference type="InterPro" id="IPR036396">
    <property type="entry name" value="Cyt_P450_sf"/>
</dbReference>
<dbReference type="SUPFAM" id="SSF48264">
    <property type="entry name" value="Cytochrome P450"/>
    <property type="match status" value="1"/>
</dbReference>
<keyword evidence="9" id="KW-1185">Reference proteome</keyword>
<evidence type="ECO:0000256" key="4">
    <source>
        <dbReference type="ARBA" id="ARBA00023002"/>
    </source>
</evidence>